<keyword evidence="1" id="KW-0472">Membrane</keyword>
<accession>A0A415I428</accession>
<feature type="transmembrane region" description="Helical" evidence="1">
    <location>
        <begin position="33"/>
        <end position="50"/>
    </location>
</feature>
<feature type="transmembrane region" description="Helical" evidence="1">
    <location>
        <begin position="286"/>
        <end position="308"/>
    </location>
</feature>
<protein>
    <recommendedName>
        <fullName evidence="4">O-antigen ligase domain-containing protein</fullName>
    </recommendedName>
</protein>
<dbReference type="RefSeq" id="WP_118372327.1">
    <property type="nucleotide sequence ID" value="NZ_QROF01000013.1"/>
</dbReference>
<dbReference type="Proteomes" id="UP000286181">
    <property type="component" value="Unassembled WGS sequence"/>
</dbReference>
<sequence>MKIKIEKETLFYIPWIFMVIHLCVANSNAANYNIPAISYICIMLFGLKILWTKNYSLKQIIIMGVIIGMSIMSALQSKDMRFFWFALVLCASKGIDFDKVIKYTVWTTSVSCLVFIVLYYFGVINGATSVSSRGVRKSFGLGHPNMCAAYYALIIVYLLYLNYEKIKLKFIVVMLLGACIVFYETKSNTGFIVTILTIAIFCVLKYIPLRKTNTRLIISLLVLIIAIFTIMPIKYNNSLSWLDILMSGRLHQANFYFEKYGISLLGSDISYDLNKWNTDNILDLGYARMLIANGIGYYCLIVGGYIISIFRAMKLEQRKLLVLLGTMIIYIATENVATYIFMNASMLVFSKIIFKDKR</sequence>
<feature type="transmembrane region" description="Helical" evidence="1">
    <location>
        <begin position="141"/>
        <end position="161"/>
    </location>
</feature>
<gene>
    <name evidence="2" type="ORF">DW038_13180</name>
</gene>
<comment type="caution">
    <text evidence="2">The sequence shown here is derived from an EMBL/GenBank/DDBJ whole genome shotgun (WGS) entry which is preliminary data.</text>
</comment>
<feature type="transmembrane region" description="Helical" evidence="1">
    <location>
        <begin position="320"/>
        <end position="342"/>
    </location>
</feature>
<keyword evidence="1" id="KW-0812">Transmembrane</keyword>
<name>A0A415I428_9FIRM</name>
<feature type="transmembrane region" description="Helical" evidence="1">
    <location>
        <begin position="191"/>
        <end position="209"/>
    </location>
</feature>
<feature type="transmembrane region" description="Helical" evidence="1">
    <location>
        <begin position="168"/>
        <end position="185"/>
    </location>
</feature>
<evidence type="ECO:0000256" key="1">
    <source>
        <dbReference type="SAM" id="Phobius"/>
    </source>
</evidence>
<evidence type="ECO:0000313" key="3">
    <source>
        <dbReference type="Proteomes" id="UP000286181"/>
    </source>
</evidence>
<feature type="transmembrane region" description="Helical" evidence="1">
    <location>
        <begin position="57"/>
        <end position="75"/>
    </location>
</feature>
<dbReference type="EMBL" id="QROF01000013">
    <property type="protein sequence ID" value="RHL02374.1"/>
    <property type="molecule type" value="Genomic_DNA"/>
</dbReference>
<organism evidence="2 3">
    <name type="scientific">Agathobacter rectalis</name>
    <dbReference type="NCBI Taxonomy" id="39491"/>
    <lineage>
        <taxon>Bacteria</taxon>
        <taxon>Bacillati</taxon>
        <taxon>Bacillota</taxon>
        <taxon>Clostridia</taxon>
        <taxon>Lachnospirales</taxon>
        <taxon>Lachnospiraceae</taxon>
        <taxon>Agathobacter</taxon>
    </lineage>
</organism>
<feature type="transmembrane region" description="Helical" evidence="1">
    <location>
        <begin position="216"/>
        <end position="235"/>
    </location>
</feature>
<dbReference type="AlphaFoldDB" id="A0A415I428"/>
<keyword evidence="1" id="KW-1133">Transmembrane helix</keyword>
<feature type="transmembrane region" description="Helical" evidence="1">
    <location>
        <begin position="9"/>
        <end position="27"/>
    </location>
</feature>
<proteinExistence type="predicted"/>
<reference evidence="2 3" key="1">
    <citation type="submission" date="2018-08" db="EMBL/GenBank/DDBJ databases">
        <title>A genome reference for cultivated species of the human gut microbiota.</title>
        <authorList>
            <person name="Zou Y."/>
            <person name="Xue W."/>
            <person name="Luo G."/>
        </authorList>
    </citation>
    <scope>NUCLEOTIDE SEQUENCE [LARGE SCALE GENOMIC DNA]</scope>
    <source>
        <strain evidence="2 3">AF39-14AC</strain>
    </source>
</reference>
<feature type="transmembrane region" description="Helical" evidence="1">
    <location>
        <begin position="103"/>
        <end position="121"/>
    </location>
</feature>
<evidence type="ECO:0008006" key="4">
    <source>
        <dbReference type="Google" id="ProtNLM"/>
    </source>
</evidence>
<evidence type="ECO:0000313" key="2">
    <source>
        <dbReference type="EMBL" id="RHL02374.1"/>
    </source>
</evidence>